<gene>
    <name evidence="2" type="ORF">Q8814_05350</name>
</gene>
<evidence type="ECO:0000313" key="3">
    <source>
        <dbReference type="Proteomes" id="UP001331936"/>
    </source>
</evidence>
<sequence length="457" mass="47883">MPAPAPSSSAAGVRRRAPDAPRWERYGLAGLLLAVIVVGGLVVIAPADSTATDRRVAVQALLDAWAGAIRAGDEDALAAVIDPDAARGLLTAELRRMSALAAVPLADFGYELGPEPLTPVAGDVAARFGDDPVSEATVYLRYAVDGIDEPPTRKPVTALLVERPSGWRLVDDEAAAADPGGDSGTWRGPWDYGPLVVLDTGTAGGSSLVMGHPDRRELIEAVAAELGSAVDAVSEVWGATWSQRALVVVTGSQEEFTHLVGTSHNGAEIAAVAVSDAVDPARDTATGQRIVFSPTAGERLSRAGLRAVLRHELVHIAARSRTVDGSPLWILEGYADYIGYRGSHGDRVVGGDVARIAPALTEKVRGTGPPVALPPDGDFTDPIRSRAAYETSWSLAAFTADQFGLDRLTSLYRALAAGPVPAGRLDAVLSETTGLDTDTFLERWARWLSANVDSVRG</sequence>
<evidence type="ECO:0000313" key="2">
    <source>
        <dbReference type="EMBL" id="MEE2031545.1"/>
    </source>
</evidence>
<keyword evidence="3" id="KW-1185">Reference proteome</keyword>
<organism evidence="2 3">
    <name type="scientific">Rhodococcus chondri</name>
    <dbReference type="NCBI Taxonomy" id="3065941"/>
    <lineage>
        <taxon>Bacteria</taxon>
        <taxon>Bacillati</taxon>
        <taxon>Actinomycetota</taxon>
        <taxon>Actinomycetes</taxon>
        <taxon>Mycobacteriales</taxon>
        <taxon>Nocardiaceae</taxon>
        <taxon>Rhodococcus</taxon>
    </lineage>
</organism>
<dbReference type="EMBL" id="JAUZMZ010000018">
    <property type="protein sequence ID" value="MEE2031545.1"/>
    <property type="molecule type" value="Genomic_DNA"/>
</dbReference>
<accession>A0ABU7JND7</accession>
<dbReference type="SUPFAM" id="SSF54427">
    <property type="entry name" value="NTF2-like"/>
    <property type="match status" value="1"/>
</dbReference>
<dbReference type="Proteomes" id="UP001331936">
    <property type="component" value="Unassembled WGS sequence"/>
</dbReference>
<dbReference type="InterPro" id="IPR032710">
    <property type="entry name" value="NTF2-like_dom_sf"/>
</dbReference>
<feature type="transmembrane region" description="Helical" evidence="1">
    <location>
        <begin position="26"/>
        <end position="45"/>
    </location>
</feature>
<comment type="caution">
    <text evidence="2">The sequence shown here is derived from an EMBL/GenBank/DDBJ whole genome shotgun (WGS) entry which is preliminary data.</text>
</comment>
<evidence type="ECO:0000256" key="1">
    <source>
        <dbReference type="SAM" id="Phobius"/>
    </source>
</evidence>
<evidence type="ECO:0008006" key="4">
    <source>
        <dbReference type="Google" id="ProtNLM"/>
    </source>
</evidence>
<name>A0ABU7JND7_9NOCA</name>
<keyword evidence="1" id="KW-1133">Transmembrane helix</keyword>
<dbReference type="RefSeq" id="WP_330150982.1">
    <property type="nucleotide sequence ID" value="NZ_JAUZMZ010000018.1"/>
</dbReference>
<keyword evidence="1" id="KW-0812">Transmembrane</keyword>
<keyword evidence="1" id="KW-0472">Membrane</keyword>
<proteinExistence type="predicted"/>
<protein>
    <recommendedName>
        <fullName evidence="4">Peptidase</fullName>
    </recommendedName>
</protein>
<reference evidence="2 3" key="1">
    <citation type="submission" date="2023-08" db="EMBL/GenBank/DDBJ databases">
        <authorList>
            <person name="Girao M."/>
            <person name="Carvalho M.F."/>
        </authorList>
    </citation>
    <scope>NUCLEOTIDE SEQUENCE [LARGE SCALE GENOMIC DNA]</scope>
    <source>
        <strain evidence="2 3">CC-R104</strain>
    </source>
</reference>